<dbReference type="Proteomes" id="UP001172159">
    <property type="component" value="Unassembled WGS sequence"/>
</dbReference>
<evidence type="ECO:0000313" key="2">
    <source>
        <dbReference type="EMBL" id="KAK0726687.1"/>
    </source>
</evidence>
<dbReference type="AlphaFoldDB" id="A0AA40B2W2"/>
<accession>A0AA40B2W2</accession>
<organism evidence="2 3">
    <name type="scientific">Apiosordaria backusii</name>
    <dbReference type="NCBI Taxonomy" id="314023"/>
    <lineage>
        <taxon>Eukaryota</taxon>
        <taxon>Fungi</taxon>
        <taxon>Dikarya</taxon>
        <taxon>Ascomycota</taxon>
        <taxon>Pezizomycotina</taxon>
        <taxon>Sordariomycetes</taxon>
        <taxon>Sordariomycetidae</taxon>
        <taxon>Sordariales</taxon>
        <taxon>Lasiosphaeriaceae</taxon>
        <taxon>Apiosordaria</taxon>
    </lineage>
</organism>
<evidence type="ECO:0000259" key="1">
    <source>
        <dbReference type="Pfam" id="PF01636"/>
    </source>
</evidence>
<dbReference type="CDD" id="cd05120">
    <property type="entry name" value="APH_ChoK_like"/>
    <property type="match status" value="1"/>
</dbReference>
<gene>
    <name evidence="2" type="ORF">B0T21DRAFT_453269</name>
</gene>
<dbReference type="PANTHER" id="PTHR21310:SF58">
    <property type="entry name" value="AMINOGLYCOSIDE PHOSPHOTRANSFERASE DOMAIN-CONTAINING PROTEIN"/>
    <property type="match status" value="1"/>
</dbReference>
<keyword evidence="3" id="KW-1185">Reference proteome</keyword>
<dbReference type="PANTHER" id="PTHR21310">
    <property type="entry name" value="AMINOGLYCOSIDE PHOSPHOTRANSFERASE-RELATED-RELATED"/>
    <property type="match status" value="1"/>
</dbReference>
<name>A0AA40B2W2_9PEZI</name>
<reference evidence="2" key="1">
    <citation type="submission" date="2023-06" db="EMBL/GenBank/DDBJ databases">
        <title>Genome-scale phylogeny and comparative genomics of the fungal order Sordariales.</title>
        <authorList>
            <consortium name="Lawrence Berkeley National Laboratory"/>
            <person name="Hensen N."/>
            <person name="Bonometti L."/>
            <person name="Westerberg I."/>
            <person name="Brannstrom I.O."/>
            <person name="Guillou S."/>
            <person name="Cros-Aarteil S."/>
            <person name="Calhoun S."/>
            <person name="Haridas S."/>
            <person name="Kuo A."/>
            <person name="Mondo S."/>
            <person name="Pangilinan J."/>
            <person name="Riley R."/>
            <person name="Labutti K."/>
            <person name="Andreopoulos B."/>
            <person name="Lipzen A."/>
            <person name="Chen C."/>
            <person name="Yanf M."/>
            <person name="Daum C."/>
            <person name="Ng V."/>
            <person name="Clum A."/>
            <person name="Steindorff A."/>
            <person name="Ohm R."/>
            <person name="Martin F."/>
            <person name="Silar P."/>
            <person name="Natvig D."/>
            <person name="Lalanne C."/>
            <person name="Gautier V."/>
            <person name="Ament-Velasquez S.L."/>
            <person name="Kruys A."/>
            <person name="Hutchinson M.I."/>
            <person name="Powell A.J."/>
            <person name="Barry K."/>
            <person name="Miller A.N."/>
            <person name="Grigoriev I.V."/>
            <person name="Debuchy R."/>
            <person name="Gladieux P."/>
            <person name="Thoren M.H."/>
            <person name="Johannesson H."/>
        </authorList>
    </citation>
    <scope>NUCLEOTIDE SEQUENCE</scope>
    <source>
        <strain evidence="2">CBS 540.89</strain>
    </source>
</reference>
<dbReference type="InterPro" id="IPR051678">
    <property type="entry name" value="AGP_Transferase"/>
</dbReference>
<keyword evidence="2" id="KW-0808">Transferase</keyword>
<keyword evidence="2" id="KW-0418">Kinase</keyword>
<comment type="caution">
    <text evidence="2">The sequence shown here is derived from an EMBL/GenBank/DDBJ whole genome shotgun (WGS) entry which is preliminary data.</text>
</comment>
<dbReference type="InterPro" id="IPR011009">
    <property type="entry name" value="Kinase-like_dom_sf"/>
</dbReference>
<feature type="domain" description="Aminoglycoside phosphotransferase" evidence="1">
    <location>
        <begin position="329"/>
        <end position="538"/>
    </location>
</feature>
<protein>
    <submittedName>
        <fullName evidence="2">Kinase-like domain-containing protein</fullName>
    </submittedName>
</protein>
<dbReference type="SUPFAM" id="SSF56112">
    <property type="entry name" value="Protein kinase-like (PK-like)"/>
    <property type="match status" value="1"/>
</dbReference>
<evidence type="ECO:0000313" key="3">
    <source>
        <dbReference type="Proteomes" id="UP001172159"/>
    </source>
</evidence>
<dbReference type="Pfam" id="PF01636">
    <property type="entry name" value="APH"/>
    <property type="match status" value="1"/>
</dbReference>
<sequence>MSDDENSSAYEDAIATIRNAGLPHPNGHILEGFLDESINPNLAATYFLNAIKNNSNNKSNSLNRDHDSPIDIFLSRWKSVIHVFMRDTVNKPPTHVTPIITEENRQKCWITGLSGSFWDPLLVVPILPPTAPTTSSGATLTAHRDILEAFLSPELTTHLFSVRCDIPESYWLLRQSSFAALKQGYFKLSFGSTPTRYEIVRNLAGGPVHPPVVDKVEDFRRGKFSSSHTPDKTALEIISRFANPIRWSCISQQIAARKQRQKLQSLISFLSTPFSMLSSISGAMMRTIWVNLVPAFLRAKSYRSLVPLGTRMYGFSDSPNVQRLPFGLYLKVVSSSRKESLVNEHGSLQLVRKHTRLPVPTPFDLVEDKDNIYLLTTRIKGYKLGWCLDTMTDEETAALANDLGEHWKALRNIPRPSSHKNAISNAVDGPVFDYRINAALDQDEEEGLGDTVGPFATEADFNNILKCGAIPDVMHDNGHDIVFTHGDINMRNILVDESGKLTGVVDWENAGWLPDYWDYTKAYFVTKRNERWLAMVDEVFGRFGDFKGSCGWRGSCGSIAFKANKAKQNNIDLLLVERAGFISFGPFVSRGVED</sequence>
<dbReference type="GO" id="GO:0016301">
    <property type="term" value="F:kinase activity"/>
    <property type="evidence" value="ECO:0007669"/>
    <property type="project" value="UniProtKB-KW"/>
</dbReference>
<dbReference type="Gene3D" id="3.90.1200.10">
    <property type="match status" value="1"/>
</dbReference>
<dbReference type="InterPro" id="IPR002575">
    <property type="entry name" value="Aminoglycoside_PTrfase"/>
</dbReference>
<proteinExistence type="predicted"/>
<dbReference type="EMBL" id="JAUKTV010000010">
    <property type="protein sequence ID" value="KAK0726687.1"/>
    <property type="molecule type" value="Genomic_DNA"/>
</dbReference>